<feature type="binding site" evidence="11">
    <location>
        <position position="55"/>
    </location>
    <ligand>
        <name>Fe cation</name>
        <dbReference type="ChEBI" id="CHEBI:24875"/>
        <label>1</label>
    </ligand>
</feature>
<reference evidence="13" key="1">
    <citation type="journal article" date="2007" name="Environ. Microbiol.">
        <title>Proteorhodopsin photosystem gene clusters exhibit co-evolutionary trends and shared ancestry among diverse marine microbial phyla.</title>
        <authorList>
            <person name="McCarren J."/>
            <person name="Delong E.F."/>
        </authorList>
    </citation>
    <scope>NUCLEOTIDE SEQUENCE</scope>
</reference>
<dbReference type="GO" id="GO:0010230">
    <property type="term" value="P:alternative respiration"/>
    <property type="evidence" value="ECO:0007669"/>
    <property type="project" value="TreeGrafter"/>
</dbReference>
<feature type="binding site" evidence="11">
    <location>
        <position position="94"/>
    </location>
    <ligand>
        <name>Fe cation</name>
        <dbReference type="ChEBI" id="CHEBI:24875"/>
        <label>1</label>
    </ligand>
</feature>
<keyword evidence="10 12" id="KW-0472">Membrane</keyword>
<evidence type="ECO:0000256" key="4">
    <source>
        <dbReference type="ARBA" id="ARBA00022692"/>
    </source>
</evidence>
<feature type="binding site" evidence="11">
    <location>
        <position position="94"/>
    </location>
    <ligand>
        <name>Fe cation</name>
        <dbReference type="ChEBI" id="CHEBI:24875"/>
        <label>2</label>
    </ligand>
</feature>
<keyword evidence="3" id="KW-0679">Respiratory chain</keyword>
<dbReference type="InterPro" id="IPR038659">
    <property type="entry name" value="AOX_sf"/>
</dbReference>
<organism evidence="13">
    <name type="scientific">uncultured marine bacterium HF130_81H07</name>
    <dbReference type="NCBI Taxonomy" id="415448"/>
    <lineage>
        <taxon>Bacteria</taxon>
        <taxon>environmental samples</taxon>
    </lineage>
</organism>
<evidence type="ECO:0000256" key="9">
    <source>
        <dbReference type="ARBA" id="ARBA00023004"/>
    </source>
</evidence>
<keyword evidence="8" id="KW-0560">Oxidoreductase</keyword>
<feature type="binding site" evidence="11">
    <location>
        <position position="97"/>
    </location>
    <ligand>
        <name>Fe cation</name>
        <dbReference type="ChEBI" id="CHEBI:24875"/>
        <label>1</label>
    </ligand>
</feature>
<evidence type="ECO:0000256" key="1">
    <source>
        <dbReference type="ARBA" id="ARBA00004370"/>
    </source>
</evidence>
<feature type="transmembrane region" description="Helical" evidence="12">
    <location>
        <begin position="113"/>
        <end position="133"/>
    </location>
</feature>
<dbReference type="PANTHER" id="PTHR31803:SF3">
    <property type="entry name" value="ALTERNATIVE OXIDASE"/>
    <property type="match status" value="1"/>
</dbReference>
<evidence type="ECO:0000256" key="8">
    <source>
        <dbReference type="ARBA" id="ARBA00023002"/>
    </source>
</evidence>
<evidence type="ECO:0000256" key="3">
    <source>
        <dbReference type="ARBA" id="ARBA00022660"/>
    </source>
</evidence>
<keyword evidence="7 12" id="KW-1133">Transmembrane helix</keyword>
<dbReference type="Gene3D" id="1.20.1260.140">
    <property type="entry name" value="Alternative oxidase"/>
    <property type="match status" value="1"/>
</dbReference>
<keyword evidence="6" id="KW-0249">Electron transport</keyword>
<evidence type="ECO:0000256" key="5">
    <source>
        <dbReference type="ARBA" id="ARBA00022723"/>
    </source>
</evidence>
<feature type="binding site" evidence="11">
    <location>
        <position position="145"/>
    </location>
    <ligand>
        <name>Fe cation</name>
        <dbReference type="ChEBI" id="CHEBI:24875"/>
        <label>2</label>
    </ligand>
</feature>
<dbReference type="GO" id="GO:0009916">
    <property type="term" value="F:alternative oxidase activity"/>
    <property type="evidence" value="ECO:0007669"/>
    <property type="project" value="InterPro"/>
</dbReference>
<sequence>MLNQELPPNMKNEIAGHKLPISISDSFALGITKFLRNSADFLFKKRYGHRAVVLETVAAVPGMVAGVVHHLRSLRRMQDDNGLIREMLEEAENERMHLMTFIEIAQPSTFERFLIFLAQIGFGTFYTFLYIFFNRTAHRMIGYFEEEAVVSYTEYLDEIDKGQIENTQAPEIAINYWNLAKDASLRDVVIAVRNDEAGHRDKNHLIADDLDSV</sequence>
<dbReference type="Pfam" id="PF01786">
    <property type="entry name" value="AOX"/>
    <property type="match status" value="1"/>
</dbReference>
<gene>
    <name evidence="13" type="ORF">ALOHA_HF13081H07.0026</name>
</gene>
<keyword evidence="5 11" id="KW-0479">Metal-binding</keyword>
<evidence type="ECO:0000256" key="10">
    <source>
        <dbReference type="ARBA" id="ARBA00023136"/>
    </source>
</evidence>
<name>A4GK38_9BACT</name>
<dbReference type="GO" id="GO:0046872">
    <property type="term" value="F:metal ion binding"/>
    <property type="evidence" value="ECO:0007669"/>
    <property type="project" value="UniProtKB-KW"/>
</dbReference>
<keyword evidence="9 11" id="KW-0408">Iron</keyword>
<evidence type="ECO:0000313" key="13">
    <source>
        <dbReference type="EMBL" id="ABL97483.1"/>
    </source>
</evidence>
<keyword evidence="2" id="KW-0813">Transport</keyword>
<evidence type="ECO:0000256" key="2">
    <source>
        <dbReference type="ARBA" id="ARBA00022448"/>
    </source>
</evidence>
<evidence type="ECO:0000256" key="12">
    <source>
        <dbReference type="SAM" id="Phobius"/>
    </source>
</evidence>
<evidence type="ECO:0000256" key="6">
    <source>
        <dbReference type="ARBA" id="ARBA00022982"/>
    </source>
</evidence>
<dbReference type="EMBL" id="EF107106">
    <property type="protein sequence ID" value="ABL97483.1"/>
    <property type="molecule type" value="Genomic_DNA"/>
</dbReference>
<evidence type="ECO:0000256" key="7">
    <source>
        <dbReference type="ARBA" id="ARBA00022989"/>
    </source>
</evidence>
<proteinExistence type="predicted"/>
<evidence type="ECO:0000256" key="11">
    <source>
        <dbReference type="PIRSR" id="PIRSR005229-1"/>
    </source>
</evidence>
<dbReference type="InterPro" id="IPR002680">
    <property type="entry name" value="AOX"/>
</dbReference>
<accession>A4GK38</accession>
<feature type="binding site" evidence="11">
    <location>
        <position position="196"/>
    </location>
    <ligand>
        <name>Fe cation</name>
        <dbReference type="ChEBI" id="CHEBI:24875"/>
        <label>1</label>
    </ligand>
</feature>
<dbReference type="GO" id="GO:0016020">
    <property type="term" value="C:membrane"/>
    <property type="evidence" value="ECO:0007669"/>
    <property type="project" value="UniProtKB-SubCell"/>
</dbReference>
<feature type="binding site" evidence="11">
    <location>
        <position position="199"/>
    </location>
    <ligand>
        <name>Fe cation</name>
        <dbReference type="ChEBI" id="CHEBI:24875"/>
        <label>2</label>
    </ligand>
</feature>
<comment type="subcellular location">
    <subcellularLocation>
        <location evidence="1">Membrane</location>
    </subcellularLocation>
</comment>
<protein>
    <submittedName>
        <fullName evidence="13">Possible alternative respiratory pathway oxidase</fullName>
    </submittedName>
</protein>
<keyword evidence="4 12" id="KW-0812">Transmembrane</keyword>
<dbReference type="PIRSF" id="PIRSF005229">
    <property type="entry name" value="AOX"/>
    <property type="match status" value="1"/>
</dbReference>
<comment type="cofactor">
    <cofactor evidence="11">
        <name>Fe cation</name>
        <dbReference type="ChEBI" id="CHEBI:24875"/>
    </cofactor>
    <text evidence="11">Binds 2 iron ions per subunit.</text>
</comment>
<dbReference type="PANTHER" id="PTHR31803">
    <property type="entry name" value="ALTERNATIVE OXIDASE"/>
    <property type="match status" value="1"/>
</dbReference>
<dbReference type="AlphaFoldDB" id="A4GK38"/>
<feature type="binding site" evidence="11">
    <location>
        <position position="196"/>
    </location>
    <ligand>
        <name>Fe cation</name>
        <dbReference type="ChEBI" id="CHEBI:24875"/>
        <label>2</label>
    </ligand>
</feature>